<dbReference type="Gramene" id="PNT71194">
    <property type="protein sequence ID" value="PNT71194"/>
    <property type="gene ID" value="BRADI_2g24446v3"/>
</dbReference>
<dbReference type="AlphaFoldDB" id="A0A2K2DA84"/>
<proteinExistence type="predicted"/>
<feature type="signal peptide" evidence="1">
    <location>
        <begin position="1"/>
        <end position="16"/>
    </location>
</feature>
<accession>A0A2K2DA84</accession>
<evidence type="ECO:0000256" key="1">
    <source>
        <dbReference type="SAM" id="SignalP"/>
    </source>
</evidence>
<evidence type="ECO:0008006" key="5">
    <source>
        <dbReference type="Google" id="ProtNLM"/>
    </source>
</evidence>
<protein>
    <recommendedName>
        <fullName evidence="5">Secreted protein</fullName>
    </recommendedName>
</protein>
<dbReference type="EnsemblPlants" id="PNT71194">
    <property type="protein sequence ID" value="PNT71194"/>
    <property type="gene ID" value="BRADI_2g24446v3"/>
</dbReference>
<evidence type="ECO:0000313" key="2">
    <source>
        <dbReference type="EMBL" id="PNT71194.1"/>
    </source>
</evidence>
<reference evidence="2" key="2">
    <citation type="submission" date="2017-06" db="EMBL/GenBank/DDBJ databases">
        <title>WGS assembly of Brachypodium distachyon.</title>
        <authorList>
            <consortium name="The International Brachypodium Initiative"/>
            <person name="Lucas S."/>
            <person name="Harmon-Smith M."/>
            <person name="Lail K."/>
            <person name="Tice H."/>
            <person name="Grimwood J."/>
            <person name="Bruce D."/>
            <person name="Barry K."/>
            <person name="Shu S."/>
            <person name="Lindquist E."/>
            <person name="Wang M."/>
            <person name="Pitluck S."/>
            <person name="Vogel J.P."/>
            <person name="Garvin D.F."/>
            <person name="Mockler T.C."/>
            <person name="Schmutz J."/>
            <person name="Rokhsar D."/>
            <person name="Bevan M.W."/>
        </authorList>
    </citation>
    <scope>NUCLEOTIDE SEQUENCE</scope>
    <source>
        <strain evidence="2">Bd21</strain>
    </source>
</reference>
<dbReference type="Proteomes" id="UP000008810">
    <property type="component" value="Chromosome 2"/>
</dbReference>
<name>A0A2K2DA84_BRADI</name>
<dbReference type="EMBL" id="CM000881">
    <property type="protein sequence ID" value="PNT71194.1"/>
    <property type="molecule type" value="Genomic_DNA"/>
</dbReference>
<reference evidence="2 3" key="1">
    <citation type="journal article" date="2010" name="Nature">
        <title>Genome sequencing and analysis of the model grass Brachypodium distachyon.</title>
        <authorList>
            <consortium name="International Brachypodium Initiative"/>
        </authorList>
    </citation>
    <scope>NUCLEOTIDE SEQUENCE [LARGE SCALE GENOMIC DNA]</scope>
    <source>
        <strain evidence="2 3">Bd21</strain>
    </source>
</reference>
<keyword evidence="1" id="KW-0732">Signal</keyword>
<organism evidence="2">
    <name type="scientific">Brachypodium distachyon</name>
    <name type="common">Purple false brome</name>
    <name type="synonym">Trachynia distachya</name>
    <dbReference type="NCBI Taxonomy" id="15368"/>
    <lineage>
        <taxon>Eukaryota</taxon>
        <taxon>Viridiplantae</taxon>
        <taxon>Streptophyta</taxon>
        <taxon>Embryophyta</taxon>
        <taxon>Tracheophyta</taxon>
        <taxon>Spermatophyta</taxon>
        <taxon>Magnoliopsida</taxon>
        <taxon>Liliopsida</taxon>
        <taxon>Poales</taxon>
        <taxon>Poaceae</taxon>
        <taxon>BOP clade</taxon>
        <taxon>Pooideae</taxon>
        <taxon>Stipodae</taxon>
        <taxon>Brachypodieae</taxon>
        <taxon>Brachypodium</taxon>
    </lineage>
</organism>
<feature type="chain" id="PRO_5036319222" description="Secreted protein" evidence="1">
    <location>
        <begin position="17"/>
        <end position="85"/>
    </location>
</feature>
<evidence type="ECO:0000313" key="4">
    <source>
        <dbReference type="Proteomes" id="UP000008810"/>
    </source>
</evidence>
<gene>
    <name evidence="2" type="ORF">BRADI_2g24446v3</name>
</gene>
<keyword evidence="4" id="KW-1185">Reference proteome</keyword>
<reference evidence="3" key="3">
    <citation type="submission" date="2018-08" db="UniProtKB">
        <authorList>
            <consortium name="EnsemblPlants"/>
        </authorList>
    </citation>
    <scope>IDENTIFICATION</scope>
    <source>
        <strain evidence="3">cv. Bd21</strain>
    </source>
</reference>
<dbReference type="InParanoid" id="A0A2K2DA84"/>
<evidence type="ECO:0000313" key="3">
    <source>
        <dbReference type="EnsemblPlants" id="PNT71194"/>
    </source>
</evidence>
<sequence>MGLLVFLLASSSAPSPAPILSLEATPFTLLSQAASRCKQLGSPTDGEFGFSIHMDFSQGPSGNHWFKVMKEVSFWLKGVGVISCG</sequence>